<dbReference type="Pfam" id="PF08268">
    <property type="entry name" value="FBA_3"/>
    <property type="match status" value="1"/>
</dbReference>
<dbReference type="Pfam" id="PF24577">
    <property type="entry name" value="RDR6_2nd"/>
    <property type="match status" value="1"/>
</dbReference>
<proteinExistence type="predicted"/>
<dbReference type="InterPro" id="IPR057297">
    <property type="entry name" value="RDR6-like_2nd"/>
</dbReference>
<feature type="domain" description="F-box associated beta-propeller type 3" evidence="1">
    <location>
        <begin position="324"/>
        <end position="391"/>
    </location>
</feature>
<reference evidence="5" key="1">
    <citation type="journal article" date="2016" name="Proc. Natl. Acad. Sci. U.S.A.">
        <title>Chromosome-level assembly of Arabidopsis thaliana Ler reveals the extent of translocation and inversion polymorphisms.</title>
        <authorList>
            <person name="Zapata L."/>
            <person name="Ding J."/>
            <person name="Willing E.M."/>
            <person name="Hartwig B."/>
            <person name="Bezdan D."/>
            <person name="Jiao W.B."/>
            <person name="Patel V."/>
            <person name="Velikkakam James G."/>
            <person name="Koornneef M."/>
            <person name="Ossowski S."/>
            <person name="Schneeberger K."/>
        </authorList>
    </citation>
    <scope>NUCLEOTIDE SEQUENCE [LARGE SCALE GENOMIC DNA]</scope>
    <source>
        <strain evidence="5">cv. Landsberg erecta</strain>
    </source>
</reference>
<dbReference type="AlphaFoldDB" id="A0A178VRC0"/>
<dbReference type="Proteomes" id="UP000078284">
    <property type="component" value="Chromosome 2"/>
</dbReference>
<accession>A0A178VRC0</accession>
<dbReference type="ExpressionAtlas" id="A0A178VRC0">
    <property type="expression patterns" value="baseline and differential"/>
</dbReference>
<evidence type="ECO:0000259" key="1">
    <source>
        <dbReference type="Pfam" id="PF08268"/>
    </source>
</evidence>
<dbReference type="PANTHER" id="PTHR35546">
    <property type="entry name" value="F-BOX PROTEIN INTERACTION DOMAIN PROTEIN-RELATED"/>
    <property type="match status" value="1"/>
</dbReference>
<sequence length="466" mass="53368">MESEGNMKNLVVSQVTIGGFGESTTAKELTDYLENEVGLLVWRCRLKTSWTPPGSYPNFEITDTSNIPKFDSYERVVPHAFVHCEARKSLMDAVEQSKLILGGQPLNSACGVDFLVDPFDNTCRTADDDIYETSAVDLLDDNDPWIRTTDFTQSGAIRRCLGYRVFISPRLLNKECNKRSYESWFLNLNFYRTNSISGYFLESYKGGYTIDTSFVHERRDLENKGVSIDFLPQGERKIKACDASHGILLCVNDTGLIPEYIVCKPTTKQYHIIPTPKLCSRDKSLGITVTGLEPFRLKNLRLPRTDRLILSNPVQASGFLHWRSWNNKVIRFCLKTETWSFVRIPNFGSFPELVRYEGKLGVILHWINKDQEDVHGLWVLKSSCGKAWIKVKDIKSIGLGQIVWTPSNDDVMLSSWDRFCLYNLNTETLNLVHTRKDFASYVCFLFCSDYEKVDLDERRNGPTNEN</sequence>
<gene>
    <name evidence="4" type="ordered locus">AXX17_At2g04510</name>
</gene>
<comment type="caution">
    <text evidence="4">The sequence shown here is derived from an EMBL/GenBank/DDBJ whole genome shotgun (WGS) entry which is preliminary data.</text>
</comment>
<organism evidence="4 5">
    <name type="scientific">Arabidopsis thaliana</name>
    <name type="common">Mouse-ear cress</name>
    <dbReference type="NCBI Taxonomy" id="3702"/>
    <lineage>
        <taxon>Eukaryota</taxon>
        <taxon>Viridiplantae</taxon>
        <taxon>Streptophyta</taxon>
        <taxon>Embryophyta</taxon>
        <taxon>Tracheophyta</taxon>
        <taxon>Spermatophyta</taxon>
        <taxon>Magnoliopsida</taxon>
        <taxon>eudicotyledons</taxon>
        <taxon>Gunneridae</taxon>
        <taxon>Pentapetalae</taxon>
        <taxon>rosids</taxon>
        <taxon>malvids</taxon>
        <taxon>Brassicales</taxon>
        <taxon>Brassicaceae</taxon>
        <taxon>Camelineae</taxon>
        <taxon>Arabidopsis</taxon>
    </lineage>
</organism>
<dbReference type="Pfam" id="PF24572">
    <property type="entry name" value="RBD_RDR6"/>
    <property type="match status" value="1"/>
</dbReference>
<feature type="domain" description="RNA-dependent RNA polymerase 6-like RNA-binding" evidence="2">
    <location>
        <begin position="12"/>
        <end position="108"/>
    </location>
</feature>
<evidence type="ECO:0000259" key="3">
    <source>
        <dbReference type="Pfam" id="PF24577"/>
    </source>
</evidence>
<feature type="domain" description="RNA-dependent RNA polymerase 6-like second" evidence="3">
    <location>
        <begin position="123"/>
        <end position="174"/>
    </location>
</feature>
<dbReference type="InterPro" id="IPR013187">
    <property type="entry name" value="F-box-assoc_dom_typ3"/>
</dbReference>
<dbReference type="EMBL" id="LUHQ01000002">
    <property type="protein sequence ID" value="OAP07685.1"/>
    <property type="molecule type" value="Genomic_DNA"/>
</dbReference>
<dbReference type="PANTHER" id="PTHR35546:SF16">
    <property type="entry name" value="F-BOX ASSOCIATED UBIQUITINATION EFFECTOR FAMILY PROTEIN-RELATED"/>
    <property type="match status" value="1"/>
</dbReference>
<dbReference type="InterPro" id="IPR055290">
    <property type="entry name" value="At3g26010-like"/>
</dbReference>
<protein>
    <submittedName>
        <fullName evidence="4">Uncharacterized protein</fullName>
    </submittedName>
</protein>
<name>A0A178VRC0_ARATH</name>
<evidence type="ECO:0000313" key="5">
    <source>
        <dbReference type="Proteomes" id="UP000078284"/>
    </source>
</evidence>
<evidence type="ECO:0000313" key="4">
    <source>
        <dbReference type="EMBL" id="OAP07685.1"/>
    </source>
</evidence>
<dbReference type="InterPro" id="IPR057298">
    <property type="entry name" value="RDR6-like_RBD"/>
</dbReference>
<evidence type="ECO:0000259" key="2">
    <source>
        <dbReference type="Pfam" id="PF24572"/>
    </source>
</evidence>